<keyword evidence="3" id="KW-1185">Reference proteome</keyword>
<keyword evidence="1" id="KW-0732">Signal</keyword>
<dbReference type="PANTHER" id="PTHR31270:SF1">
    <property type="entry name" value="GLUTAMINYL-PEPTIDE CYCLOTRANSFERASE"/>
    <property type="match status" value="1"/>
</dbReference>
<dbReference type="STRING" id="1437875.CFRA_03345"/>
<dbReference type="GO" id="GO:0016603">
    <property type="term" value="F:glutaminyl-peptide cyclotransferase activity"/>
    <property type="evidence" value="ECO:0007669"/>
    <property type="project" value="InterPro"/>
</dbReference>
<feature type="chain" id="PRO_5039141750" description="Glutamine cyclotransferase" evidence="1">
    <location>
        <begin position="27"/>
        <end position="277"/>
    </location>
</feature>
<reference evidence="2 3" key="1">
    <citation type="submission" date="2014-08" db="EMBL/GenBank/DDBJ databases">
        <title>Complete genome sequence of Corynebacterium frankenforstense ST18(T) (=DSM 45800(T)), isolated from raw cow milk.</title>
        <authorList>
            <person name="Ruckert C."/>
            <person name="Albersmeier A."/>
            <person name="Winkler A."/>
            <person name="Lipski A."/>
            <person name="Kalinowski J."/>
        </authorList>
    </citation>
    <scope>NUCLEOTIDE SEQUENCE [LARGE SCALE GENOMIC DNA]</scope>
    <source>
        <strain evidence="2 3">ST18</strain>
    </source>
</reference>
<dbReference type="AlphaFoldDB" id="A0A1L7CRM6"/>
<dbReference type="Gene3D" id="2.130.10.10">
    <property type="entry name" value="YVTN repeat-like/Quinoprotein amine dehydrogenase"/>
    <property type="match status" value="1"/>
</dbReference>
<evidence type="ECO:0008006" key="4">
    <source>
        <dbReference type="Google" id="ProtNLM"/>
    </source>
</evidence>
<evidence type="ECO:0000256" key="1">
    <source>
        <dbReference type="SAM" id="SignalP"/>
    </source>
</evidence>
<dbReference type="Pfam" id="PF05096">
    <property type="entry name" value="Glu_cyclase_2"/>
    <property type="match status" value="1"/>
</dbReference>
<name>A0A1L7CRM6_9CORY</name>
<dbReference type="EMBL" id="CP009247">
    <property type="protein sequence ID" value="APT88469.1"/>
    <property type="molecule type" value="Genomic_DNA"/>
</dbReference>
<dbReference type="InterPro" id="IPR011044">
    <property type="entry name" value="Quino_amine_DH_bsu"/>
</dbReference>
<dbReference type="Proteomes" id="UP000185434">
    <property type="component" value="Chromosome"/>
</dbReference>
<dbReference type="KEGG" id="cfk:CFRA_03345"/>
<dbReference type="PROSITE" id="PS51257">
    <property type="entry name" value="PROKAR_LIPOPROTEIN"/>
    <property type="match status" value="1"/>
</dbReference>
<dbReference type="InterPro" id="IPR007788">
    <property type="entry name" value="QCT"/>
</dbReference>
<dbReference type="SUPFAM" id="SSF50969">
    <property type="entry name" value="YVTN repeat-like/Quinoprotein amine dehydrogenase"/>
    <property type="match status" value="1"/>
</dbReference>
<proteinExistence type="predicted"/>
<dbReference type="PANTHER" id="PTHR31270">
    <property type="entry name" value="GLUTAMINYL-PEPTIDE CYCLOTRANSFERASE"/>
    <property type="match status" value="1"/>
</dbReference>
<gene>
    <name evidence="2" type="ORF">CFRA_03345</name>
</gene>
<sequence>MDNMAHRFTRRLVRTAAVLTSLTALAAGTAACSDDVETPLAANTGPEHLRAEVVDVLPFDEDSFTQGLEVDSRGHLLVSTGLQGQSRIYRRELDGDEVQSVDLDPEFFGEGITQSGTNLWQLTWHDGVAIRRDAQTLEETGRFDWPGEGWGICSLDDQTLVASDGSSRVRLLDSRDLTEVGHATVGGDDPVEGLNELECVEGEVYANVFQTDRIVGFDPHTGSLTADIDASGLPNNAEPNVDNVLNGIAHKPASDHFYLAGKRWPDLYEVRFVPQDS</sequence>
<evidence type="ECO:0000313" key="3">
    <source>
        <dbReference type="Proteomes" id="UP000185434"/>
    </source>
</evidence>
<accession>A0A1L7CRM6</accession>
<dbReference type="InterPro" id="IPR015943">
    <property type="entry name" value="WD40/YVTN_repeat-like_dom_sf"/>
</dbReference>
<feature type="signal peptide" evidence="1">
    <location>
        <begin position="1"/>
        <end position="26"/>
    </location>
</feature>
<evidence type="ECO:0000313" key="2">
    <source>
        <dbReference type="EMBL" id="APT88469.1"/>
    </source>
</evidence>
<organism evidence="2 3">
    <name type="scientific">Corynebacterium frankenforstense DSM 45800</name>
    <dbReference type="NCBI Taxonomy" id="1437875"/>
    <lineage>
        <taxon>Bacteria</taxon>
        <taxon>Bacillati</taxon>
        <taxon>Actinomycetota</taxon>
        <taxon>Actinomycetes</taxon>
        <taxon>Mycobacteriales</taxon>
        <taxon>Corynebacteriaceae</taxon>
        <taxon>Corynebacterium</taxon>
    </lineage>
</organism>
<protein>
    <recommendedName>
        <fullName evidence="4">Glutamine cyclotransferase</fullName>
    </recommendedName>
</protein>